<evidence type="ECO:0000313" key="2">
    <source>
        <dbReference type="EMBL" id="QHU11677.1"/>
    </source>
</evidence>
<dbReference type="EMBL" id="MN740788">
    <property type="protein sequence ID" value="QHU11677.1"/>
    <property type="molecule type" value="Genomic_DNA"/>
</dbReference>
<evidence type="ECO:0000256" key="1">
    <source>
        <dbReference type="SAM" id="MobiDB-lite"/>
    </source>
</evidence>
<dbReference type="AlphaFoldDB" id="A0A6C0K4N6"/>
<accession>A0A6C0K4N6</accession>
<name>A0A6C0K4N6_9ZZZZ</name>
<protein>
    <submittedName>
        <fullName evidence="2">Uncharacterized protein</fullName>
    </submittedName>
</protein>
<reference evidence="2" key="1">
    <citation type="journal article" date="2020" name="Nature">
        <title>Giant virus diversity and host interactions through global metagenomics.</title>
        <authorList>
            <person name="Schulz F."/>
            <person name="Roux S."/>
            <person name="Paez-Espino D."/>
            <person name="Jungbluth S."/>
            <person name="Walsh D.A."/>
            <person name="Denef V.J."/>
            <person name="McMahon K.D."/>
            <person name="Konstantinidis K.T."/>
            <person name="Eloe-Fadrosh E.A."/>
            <person name="Kyrpides N.C."/>
            <person name="Woyke T."/>
        </authorList>
    </citation>
    <scope>NUCLEOTIDE SEQUENCE</scope>
    <source>
        <strain evidence="2">GVMAG-S-1101169-75</strain>
    </source>
</reference>
<sequence>MHSLIAPADRDQEKKNTTYAPKAVEEPLNTEKLKAAMALMSKDITFAQVDRYYADPAQMNQKIALVSFVPASGAKPDKDNIYGMMKVRGVYATEEEANERAEFLIRNVDSYHEIYHAYVGRPFPVTTSEGYATEIKKIDIRQKTTDVISDDILNKKRQERGEVEDIKDREKKLLDESKRAQAGEPMDIFEEYVTENVKRAQLAWTYHETLAKMKQMKESFNKATERIREIDEKEPEFVNRYRERYMEARRQSGIPDDNSSFIQYLGLDLSAEIEDAPNSALTRGV</sequence>
<feature type="region of interest" description="Disordered" evidence="1">
    <location>
        <begin position="1"/>
        <end position="21"/>
    </location>
</feature>
<proteinExistence type="predicted"/>
<dbReference type="InterPro" id="IPR043872">
    <property type="entry name" value="DUF5832"/>
</dbReference>
<organism evidence="2">
    <name type="scientific">viral metagenome</name>
    <dbReference type="NCBI Taxonomy" id="1070528"/>
    <lineage>
        <taxon>unclassified sequences</taxon>
        <taxon>metagenomes</taxon>
        <taxon>organismal metagenomes</taxon>
    </lineage>
</organism>
<dbReference type="Pfam" id="PF19150">
    <property type="entry name" value="DUF5832"/>
    <property type="match status" value="1"/>
</dbReference>